<dbReference type="EMBL" id="KI968702">
    <property type="protein sequence ID" value="EUN30863.1"/>
    <property type="molecule type" value="Genomic_DNA"/>
</dbReference>
<proteinExistence type="predicted"/>
<dbReference type="GeneID" id="26258989"/>
<sequence length="119" mass="12945">MTLGRFTFPSPLDSTLALAPLDPTHSKLGPVFRGLVPKNPASLEAATVPIRTLPSLSHMLGHQVSHTPCAVPVSSGWAQPMLVPFLGQPVAYLTLRLGPWKTKKGNEHIATFKREQKQM</sequence>
<protein>
    <submittedName>
        <fullName evidence="1">Uncharacterized protein</fullName>
    </submittedName>
</protein>
<keyword evidence="2" id="KW-1185">Reference proteome</keyword>
<dbReference type="AlphaFoldDB" id="W7EJJ2"/>
<evidence type="ECO:0000313" key="1">
    <source>
        <dbReference type="EMBL" id="EUN30863.1"/>
    </source>
</evidence>
<reference evidence="1 2" key="1">
    <citation type="journal article" date="2013" name="PLoS Genet.">
        <title>Comparative genome structure, secondary metabolite, and effector coding capacity across Cochliobolus pathogens.</title>
        <authorList>
            <person name="Condon B.J."/>
            <person name="Leng Y."/>
            <person name="Wu D."/>
            <person name="Bushley K.E."/>
            <person name="Ohm R.A."/>
            <person name="Otillar R."/>
            <person name="Martin J."/>
            <person name="Schackwitz W."/>
            <person name="Grimwood J."/>
            <person name="MohdZainudin N."/>
            <person name="Xue C."/>
            <person name="Wang R."/>
            <person name="Manning V.A."/>
            <person name="Dhillon B."/>
            <person name="Tu Z.J."/>
            <person name="Steffenson B.J."/>
            <person name="Salamov A."/>
            <person name="Sun H."/>
            <person name="Lowry S."/>
            <person name="LaButti K."/>
            <person name="Han J."/>
            <person name="Copeland A."/>
            <person name="Lindquist E."/>
            <person name="Barry K."/>
            <person name="Schmutz J."/>
            <person name="Baker S.E."/>
            <person name="Ciuffetti L.M."/>
            <person name="Grigoriev I.V."/>
            <person name="Zhong S."/>
            <person name="Turgeon B.G."/>
        </authorList>
    </citation>
    <scope>NUCLEOTIDE SEQUENCE [LARGE SCALE GENOMIC DNA]</scope>
    <source>
        <strain evidence="1 2">FI3</strain>
    </source>
</reference>
<dbReference type="Proteomes" id="UP000054337">
    <property type="component" value="Unassembled WGS sequence"/>
</dbReference>
<dbReference type="RefSeq" id="XP_014560479.1">
    <property type="nucleotide sequence ID" value="XM_014704993.1"/>
</dbReference>
<name>W7EJJ2_BIPV3</name>
<dbReference type="HOGENOM" id="CLU_2061094_0_0_1"/>
<accession>W7EJJ2</accession>
<gene>
    <name evidence="1" type="ORF">COCVIDRAFT_89248</name>
</gene>
<organism evidence="1 2">
    <name type="scientific">Bipolaris victoriae (strain FI3)</name>
    <name type="common">Victoria blight of oats agent</name>
    <name type="synonym">Cochliobolus victoriae</name>
    <dbReference type="NCBI Taxonomy" id="930091"/>
    <lineage>
        <taxon>Eukaryota</taxon>
        <taxon>Fungi</taxon>
        <taxon>Dikarya</taxon>
        <taxon>Ascomycota</taxon>
        <taxon>Pezizomycotina</taxon>
        <taxon>Dothideomycetes</taxon>
        <taxon>Pleosporomycetidae</taxon>
        <taxon>Pleosporales</taxon>
        <taxon>Pleosporineae</taxon>
        <taxon>Pleosporaceae</taxon>
        <taxon>Bipolaris</taxon>
    </lineage>
</organism>
<evidence type="ECO:0000313" key="2">
    <source>
        <dbReference type="Proteomes" id="UP000054337"/>
    </source>
</evidence>